<accession>A0A1F5ZAG9</accession>
<feature type="transmembrane region" description="Helical" evidence="8">
    <location>
        <begin position="364"/>
        <end position="382"/>
    </location>
</feature>
<feature type="domain" description="Glycosyltransferase RgtA/B/C/D-like" evidence="9">
    <location>
        <begin position="63"/>
        <end position="214"/>
    </location>
</feature>
<dbReference type="PANTHER" id="PTHR33908:SF11">
    <property type="entry name" value="MEMBRANE PROTEIN"/>
    <property type="match status" value="1"/>
</dbReference>
<evidence type="ECO:0000256" key="8">
    <source>
        <dbReference type="SAM" id="Phobius"/>
    </source>
</evidence>
<evidence type="ECO:0000259" key="9">
    <source>
        <dbReference type="Pfam" id="PF13231"/>
    </source>
</evidence>
<keyword evidence="6 8" id="KW-1133">Transmembrane helix</keyword>
<keyword evidence="2" id="KW-1003">Cell membrane</keyword>
<feature type="transmembrane region" description="Helical" evidence="8">
    <location>
        <begin position="86"/>
        <end position="104"/>
    </location>
</feature>
<feature type="transmembrane region" description="Helical" evidence="8">
    <location>
        <begin position="338"/>
        <end position="358"/>
    </location>
</feature>
<dbReference type="GO" id="GO:0005886">
    <property type="term" value="C:plasma membrane"/>
    <property type="evidence" value="ECO:0007669"/>
    <property type="project" value="UniProtKB-SubCell"/>
</dbReference>
<feature type="transmembrane region" description="Helical" evidence="8">
    <location>
        <begin position="124"/>
        <end position="147"/>
    </location>
</feature>
<evidence type="ECO:0000256" key="5">
    <source>
        <dbReference type="ARBA" id="ARBA00022692"/>
    </source>
</evidence>
<dbReference type="EMBL" id="MFJC01000027">
    <property type="protein sequence ID" value="OGG09122.1"/>
    <property type="molecule type" value="Genomic_DNA"/>
</dbReference>
<protein>
    <recommendedName>
        <fullName evidence="9">Glycosyltransferase RgtA/B/C/D-like domain-containing protein</fullName>
    </recommendedName>
</protein>
<sequence length="426" mass="49168">MKISKLKILLVVFGVLGFLYRLCLIKVGPQEVLWDALEYSSLAQEYIHGHFGANCCNISGGYPMFIAVFYKLFGGDNFQAVRVGQAILEIITALLLYAAALRLFRNRNTSLVVFTLYIINPFTASYTGLLLTEALTFTAVAAIIWFLADSGFGRRKRHLFILGLFLGILVLIKVSLYFLAVVSGVIIALSCVRNYRRLIPLWVLFGLGFVLASAFSIYTNYTSYRKISIRPPYRVLGGALYTSFFKGKSGELANEPVAMHPEFEQFIKFYYIKYHYETDTLPGYDRMYMDKFKNKLRSDWPQFIRNWVRNALWTWDKYHLFTYEDPWYPRDKIPVRTVNILLLLLHGFGLMVYIKSTAFKNKPLLIFGGLLFLYISLTYPMINNETRLSLPYYPVMILWAGYGLSKIQNLPQRPRFGGQAKLEFKN</sequence>
<comment type="subcellular location">
    <subcellularLocation>
        <location evidence="1">Cell membrane</location>
        <topology evidence="1">Multi-pass membrane protein</topology>
    </subcellularLocation>
</comment>
<dbReference type="Pfam" id="PF13231">
    <property type="entry name" value="PMT_2"/>
    <property type="match status" value="1"/>
</dbReference>
<dbReference type="AlphaFoldDB" id="A0A1F5ZAG9"/>
<comment type="caution">
    <text evidence="10">The sequence shown here is derived from an EMBL/GenBank/DDBJ whole genome shotgun (WGS) entry which is preliminary data.</text>
</comment>
<dbReference type="GO" id="GO:0016763">
    <property type="term" value="F:pentosyltransferase activity"/>
    <property type="evidence" value="ECO:0007669"/>
    <property type="project" value="TreeGrafter"/>
</dbReference>
<evidence type="ECO:0000256" key="7">
    <source>
        <dbReference type="ARBA" id="ARBA00023136"/>
    </source>
</evidence>
<keyword evidence="5 8" id="KW-0812">Transmembrane</keyword>
<evidence type="ECO:0000313" key="11">
    <source>
        <dbReference type="Proteomes" id="UP000176854"/>
    </source>
</evidence>
<reference evidence="10 11" key="1">
    <citation type="journal article" date="2016" name="Nat. Commun.">
        <title>Thousands of microbial genomes shed light on interconnected biogeochemical processes in an aquifer system.</title>
        <authorList>
            <person name="Anantharaman K."/>
            <person name="Brown C.T."/>
            <person name="Hug L.A."/>
            <person name="Sharon I."/>
            <person name="Castelle C.J."/>
            <person name="Probst A.J."/>
            <person name="Thomas B.C."/>
            <person name="Singh A."/>
            <person name="Wilkins M.J."/>
            <person name="Karaoz U."/>
            <person name="Brodie E.L."/>
            <person name="Williams K.H."/>
            <person name="Hubbard S.S."/>
            <person name="Banfield J.F."/>
        </authorList>
    </citation>
    <scope>NUCLEOTIDE SEQUENCE [LARGE SCALE GENOMIC DNA]</scope>
</reference>
<feature type="transmembrane region" description="Helical" evidence="8">
    <location>
        <begin position="201"/>
        <end position="221"/>
    </location>
</feature>
<keyword evidence="3" id="KW-0328">Glycosyltransferase</keyword>
<evidence type="ECO:0000313" key="10">
    <source>
        <dbReference type="EMBL" id="OGG09122.1"/>
    </source>
</evidence>
<evidence type="ECO:0000256" key="2">
    <source>
        <dbReference type="ARBA" id="ARBA00022475"/>
    </source>
</evidence>
<proteinExistence type="predicted"/>
<keyword evidence="4" id="KW-0808">Transferase</keyword>
<dbReference type="Proteomes" id="UP000176854">
    <property type="component" value="Unassembled WGS sequence"/>
</dbReference>
<organism evidence="10 11">
    <name type="scientific">Candidatus Gottesmanbacteria bacterium RBG_16_43_7</name>
    <dbReference type="NCBI Taxonomy" id="1798373"/>
    <lineage>
        <taxon>Bacteria</taxon>
        <taxon>Candidatus Gottesmaniibacteriota</taxon>
    </lineage>
</organism>
<feature type="transmembrane region" description="Helical" evidence="8">
    <location>
        <begin position="47"/>
        <end position="74"/>
    </location>
</feature>
<dbReference type="InterPro" id="IPR050297">
    <property type="entry name" value="LipidA_mod_glycosyltrf_83"/>
</dbReference>
<feature type="transmembrane region" description="Helical" evidence="8">
    <location>
        <begin position="159"/>
        <end position="189"/>
    </location>
</feature>
<dbReference type="STRING" id="1798373.A2154_00085"/>
<evidence type="ECO:0000256" key="4">
    <source>
        <dbReference type="ARBA" id="ARBA00022679"/>
    </source>
</evidence>
<name>A0A1F5ZAG9_9BACT</name>
<gene>
    <name evidence="10" type="ORF">A2154_00085</name>
</gene>
<evidence type="ECO:0000256" key="3">
    <source>
        <dbReference type="ARBA" id="ARBA00022676"/>
    </source>
</evidence>
<dbReference type="PANTHER" id="PTHR33908">
    <property type="entry name" value="MANNOSYLTRANSFERASE YKCB-RELATED"/>
    <property type="match status" value="1"/>
</dbReference>
<evidence type="ECO:0000256" key="6">
    <source>
        <dbReference type="ARBA" id="ARBA00022989"/>
    </source>
</evidence>
<evidence type="ECO:0000256" key="1">
    <source>
        <dbReference type="ARBA" id="ARBA00004651"/>
    </source>
</evidence>
<dbReference type="InterPro" id="IPR038731">
    <property type="entry name" value="RgtA/B/C-like"/>
</dbReference>
<dbReference type="GO" id="GO:0009103">
    <property type="term" value="P:lipopolysaccharide biosynthetic process"/>
    <property type="evidence" value="ECO:0007669"/>
    <property type="project" value="UniProtKB-ARBA"/>
</dbReference>
<keyword evidence="7 8" id="KW-0472">Membrane</keyword>